<reference evidence="1 2" key="1">
    <citation type="submission" date="2023-12" db="EMBL/GenBank/DDBJ databases">
        <title>Blastococcus brunescens sp. nov., an actonobacterium isolated from sandstone collected in sahara desert.</title>
        <authorList>
            <person name="Gtari M."/>
            <person name="Ghodhbane F."/>
        </authorList>
    </citation>
    <scope>NUCLEOTIDE SEQUENCE [LARGE SCALE GENOMIC DNA]</scope>
    <source>
        <strain evidence="1 2">BMG 8361</strain>
    </source>
</reference>
<protein>
    <submittedName>
        <fullName evidence="1">Uncharacterized protein</fullName>
    </submittedName>
</protein>
<accession>A0ABZ1AZH9</accession>
<sequence>MDLDGVLPTSHYVTRQARWIDAPPEVVWDALHDVKLTGLPVTMALGAVRFLPVVLSGKGLGQLHDRPFLEALPIPTLSSSPPESVVFGGVLQAWRLRGGEESPELDADELHAWIQPGWVKAAMDFRLTPSRGGTELSSETRVLATDPATRRRFGFYWLFVQPGSTAIRWEVLTAVQLRAEGGHPPVVLRVGR</sequence>
<keyword evidence="2" id="KW-1185">Reference proteome</keyword>
<evidence type="ECO:0000313" key="1">
    <source>
        <dbReference type="EMBL" id="WRL63971.1"/>
    </source>
</evidence>
<dbReference type="RefSeq" id="WP_324275301.1">
    <property type="nucleotide sequence ID" value="NZ_CP141261.1"/>
</dbReference>
<dbReference type="EMBL" id="CP141261">
    <property type="protein sequence ID" value="WRL63971.1"/>
    <property type="molecule type" value="Genomic_DNA"/>
</dbReference>
<gene>
    <name evidence="1" type="ORF">U6N30_30985</name>
</gene>
<evidence type="ECO:0000313" key="2">
    <source>
        <dbReference type="Proteomes" id="UP001324287"/>
    </source>
</evidence>
<dbReference type="Proteomes" id="UP001324287">
    <property type="component" value="Chromosome"/>
</dbReference>
<proteinExistence type="predicted"/>
<name>A0ABZ1AZH9_9ACTN</name>
<organism evidence="1 2">
    <name type="scientific">Blastococcus brunescens</name>
    <dbReference type="NCBI Taxonomy" id="1564165"/>
    <lineage>
        <taxon>Bacteria</taxon>
        <taxon>Bacillati</taxon>
        <taxon>Actinomycetota</taxon>
        <taxon>Actinomycetes</taxon>
        <taxon>Geodermatophilales</taxon>
        <taxon>Geodermatophilaceae</taxon>
        <taxon>Blastococcus</taxon>
    </lineage>
</organism>